<proteinExistence type="predicted"/>
<gene>
    <name evidence="1" type="ORF">QE210_10915</name>
</gene>
<organism evidence="1 2">
    <name type="scientific">Arsenophonus nasoniae</name>
    <name type="common">son-killer infecting Nasonia vitripennis</name>
    <dbReference type="NCBI Taxonomy" id="638"/>
    <lineage>
        <taxon>Bacteria</taxon>
        <taxon>Pseudomonadati</taxon>
        <taxon>Pseudomonadota</taxon>
        <taxon>Gammaproteobacteria</taxon>
        <taxon>Enterobacterales</taxon>
        <taxon>Morganellaceae</taxon>
        <taxon>Arsenophonus</taxon>
    </lineage>
</organism>
<accession>A0AA95GKY0</accession>
<evidence type="ECO:0000313" key="2">
    <source>
        <dbReference type="Proteomes" id="UP001177595"/>
    </source>
</evidence>
<dbReference type="EMBL" id="CP123504">
    <property type="protein sequence ID" value="WGM00388.1"/>
    <property type="molecule type" value="Genomic_DNA"/>
</dbReference>
<dbReference type="Proteomes" id="UP001177595">
    <property type="component" value="Chromosome"/>
</dbReference>
<name>A0AA95GKY0_9GAMM</name>
<evidence type="ECO:0000313" key="1">
    <source>
        <dbReference type="EMBL" id="WGM00388.1"/>
    </source>
</evidence>
<dbReference type="RefSeq" id="WP_280623980.1">
    <property type="nucleotide sequence ID" value="NZ_CP123504.1"/>
</dbReference>
<sequence length="60" mass="7160">MSEIKDTRNWKCFVGMHQWKIINKYKDRQHLDGELILSWTVYVLQCVHCGKIKNKPLDGN</sequence>
<reference evidence="1" key="1">
    <citation type="submission" date="2023-04" db="EMBL/GenBank/DDBJ databases">
        <title>Genome dynamics across the evolutionary transition to endosymbiosis.</title>
        <authorList>
            <person name="Siozios S."/>
            <person name="Nadal-Jimenez P."/>
            <person name="Azagi T."/>
            <person name="Sprong H."/>
            <person name="Frost C.L."/>
            <person name="Parratt S.R."/>
            <person name="Taylor G."/>
            <person name="Brettell L."/>
            <person name="Lew K.C."/>
            <person name="Croft L."/>
            <person name="King K.C."/>
            <person name="Brockhurst M.A."/>
            <person name="Hypsa V."/>
            <person name="Novakova E."/>
            <person name="Darby A.C."/>
            <person name="Hurst G.D.D."/>
        </authorList>
    </citation>
    <scope>NUCLEOTIDE SEQUENCE</scope>
    <source>
        <strain evidence="1">APv</strain>
    </source>
</reference>
<dbReference type="AlphaFoldDB" id="A0AA95GKY0"/>
<protein>
    <submittedName>
        <fullName evidence="1">Uncharacterized protein</fullName>
    </submittedName>
</protein>